<evidence type="ECO:0000256" key="1">
    <source>
        <dbReference type="SAM" id="MobiDB-lite"/>
    </source>
</evidence>
<proteinExistence type="predicted"/>
<sequence>MSETPPPLNVRRAGAIVTLEGVLAVGAAIWMVIRELMGHKEDFISGYGTAAWFAILGGGVLAGGVALLTGRRWGRAIAVVAQILLLPVAFALMTDSNLPLIGTPLLVVLVAALVCLFSPSAMKWFAAAYEIDPPAQDVEDPAPPLRKAPAKKKKRS</sequence>
<dbReference type="RefSeq" id="WP_301574614.1">
    <property type="nucleotide sequence ID" value="NZ_JAPWIE010000015.1"/>
</dbReference>
<evidence type="ECO:0000256" key="2">
    <source>
        <dbReference type="SAM" id="Phobius"/>
    </source>
</evidence>
<name>A0ABT4N6B5_GORRU</name>
<gene>
    <name evidence="3" type="ORF">O4213_28220</name>
</gene>
<feature type="transmembrane region" description="Helical" evidence="2">
    <location>
        <begin position="45"/>
        <end position="69"/>
    </location>
</feature>
<reference evidence="3" key="1">
    <citation type="submission" date="2022-12" db="EMBL/GenBank/DDBJ databases">
        <authorList>
            <person name="Krivoruchko A.V."/>
            <person name="Elkin A."/>
        </authorList>
    </citation>
    <scope>NUCLEOTIDE SEQUENCE</scope>
    <source>
        <strain evidence="3">IEGM 1388</strain>
    </source>
</reference>
<comment type="caution">
    <text evidence="3">The sequence shown here is derived from an EMBL/GenBank/DDBJ whole genome shotgun (WGS) entry which is preliminary data.</text>
</comment>
<evidence type="ECO:0008006" key="5">
    <source>
        <dbReference type="Google" id="ProtNLM"/>
    </source>
</evidence>
<feature type="transmembrane region" description="Helical" evidence="2">
    <location>
        <begin position="100"/>
        <end position="117"/>
    </location>
</feature>
<accession>A0ABT4N6B5</accession>
<keyword evidence="2" id="KW-1133">Transmembrane helix</keyword>
<keyword evidence="2" id="KW-0812">Transmembrane</keyword>
<keyword evidence="4" id="KW-1185">Reference proteome</keyword>
<feature type="transmembrane region" description="Helical" evidence="2">
    <location>
        <begin position="12"/>
        <end position="33"/>
    </location>
</feature>
<evidence type="ECO:0000313" key="4">
    <source>
        <dbReference type="Proteomes" id="UP001067235"/>
    </source>
</evidence>
<dbReference type="EMBL" id="JAPWIE010000015">
    <property type="protein sequence ID" value="MCZ4553906.1"/>
    <property type="molecule type" value="Genomic_DNA"/>
</dbReference>
<keyword evidence="2" id="KW-0472">Membrane</keyword>
<organism evidence="3 4">
    <name type="scientific">Gordonia rubripertincta</name>
    <name type="common">Rhodococcus corallinus</name>
    <dbReference type="NCBI Taxonomy" id="36822"/>
    <lineage>
        <taxon>Bacteria</taxon>
        <taxon>Bacillati</taxon>
        <taxon>Actinomycetota</taxon>
        <taxon>Actinomycetes</taxon>
        <taxon>Mycobacteriales</taxon>
        <taxon>Gordoniaceae</taxon>
        <taxon>Gordonia</taxon>
    </lineage>
</organism>
<feature type="transmembrane region" description="Helical" evidence="2">
    <location>
        <begin position="76"/>
        <end position="94"/>
    </location>
</feature>
<feature type="region of interest" description="Disordered" evidence="1">
    <location>
        <begin position="134"/>
        <end position="156"/>
    </location>
</feature>
<protein>
    <recommendedName>
        <fullName evidence="5">Integral membrane protein</fullName>
    </recommendedName>
</protein>
<evidence type="ECO:0000313" key="3">
    <source>
        <dbReference type="EMBL" id="MCZ4553906.1"/>
    </source>
</evidence>
<dbReference type="Proteomes" id="UP001067235">
    <property type="component" value="Unassembled WGS sequence"/>
</dbReference>